<protein>
    <recommendedName>
        <fullName evidence="7">Virulence plasmid A protein</fullName>
    </recommendedName>
</protein>
<organism evidence="5 6">
    <name type="scientific">Actinocorallia libanotica</name>
    <dbReference type="NCBI Taxonomy" id="46162"/>
    <lineage>
        <taxon>Bacteria</taxon>
        <taxon>Bacillati</taxon>
        <taxon>Actinomycetota</taxon>
        <taxon>Actinomycetes</taxon>
        <taxon>Streptosporangiales</taxon>
        <taxon>Thermomonosporaceae</taxon>
        <taxon>Actinocorallia</taxon>
    </lineage>
</organism>
<feature type="domain" description="ABC toxin N-terminal" evidence="4">
    <location>
        <begin position="1427"/>
        <end position="1547"/>
    </location>
</feature>
<sequence length="2966" mass="324564">MRYSPERSWQLELNRPDIYVQVRVDQQVVYDPPIEETVFNAPALVSITVRLAVQTVPERSEYEHLVSTLEPLLGEYDWADLDQQQDVVFLAGESGFDRDRVSWVIVGNRLARETGIPAYFFYALFAEEVLAAVQHWPSLTPRLHITVSTPTEPLFNDIVLLPRTDIEAAVHAAVRTFRVPQRLSDELPDILIQLDPHYEQARAWARKERQRVLRAQLAHFAGSDLHRQLQTVLDADPFGDLPSVFGKLQELQLIPSDPQAGEVLGDLTLAELLGGDPALIRTVRESFGITGNGDEHRLAELSAADWATAVGSVDNTDPHVADRTGAAMEARMARRFPTTAFAVRLDRDDQPPLPHAQAVADVLAANPDFDLARGNARALLAEHDRPVDADVRAALQTAQRVYRLAPNYDRTKALLSLGITSASGVVRQGRQRFVRDFVRSGAPAPDALRAYRTAADIHASSLLLAGQLQGAAAATMLPAMALAPALLEPVVKDFPNMKSLFSAMDMCECVDCRSVHGAAAYLVDLLQFLGDRLVVDTTTSPAVTLKGARDVLLSRRPDLVVTDLNCANTNTSIPYLDMVCELLEEAIAPEAGLAYNGPVADGPISAPLLTALQGAGLAFTDEAVVYGPDLDGVFVARGAAAVAGIVPDAGQWLIRVLRQTFGNEAERAAAPQYLKETAYQALAASTWCFTLPFDLAHQETRRYLAQFDIDRADLMRRLQAAGAPSDATIAAERLGLSDGQRSLITTSDPANQPTIWNTPASPAAATLAMVDTFVTRAGITYQDLLELLELEWIDGGQDLFVQHLDSSADLAQKRIVNLDDTALDRIHRFIRVRTATGWSNATLGRAIRSNAGGAGTLDDSCLIAFTRLAEAATLLALPIDGILDILETLNVDDPTSAYATTFLDPIRVGSVDPRFLPDAVHANESTEAATPGTGIKLSSVRKFLGLALGTSPADSDLLIGAAGTDPALTAASLSVAYGLSRIAFALGLSIGEVTDLAAITGADSRASAAELAAFARAATAMRGSALPIATWRYLLRHEASDLATRDLPATTITALLADLHATYGAAKASYTLAPSADGTPTENTAAVRPFLAKLPGITATTLARLQILLTDDWTDPTQTESAFVDAALADHVDTTAIKAALATRAAAARPRVAEENAVIAAVAAAVSEYLYRAAREAALVTAVATALAVEEDPASALLTTAQLKEPVAAGNPTLMEVLLDDASTSATTDLQQRAIQLLHVIAVAIEKLEQPTPTTTWLLANATALGWLELDHLPYAVGQPASGFAAWQQMRGWLVLLADYPDVANPADPNAPYTVNGFFNLVLAQSATTDLLAYLATLTGTDADLLIALDGHLCLSTPDITRYRDPQTVTDLLKTVTMLRTLGLDVPTAVQVSKPVLALPDALAMRLALKSRYADAEWLGVLKQIQDPLRESKRDALVAFLLADNPDLRSIDDLYDYFLIDSQMTACMSTSRIAQAHATVQLFVMRCLMGLEPASAASVGQDDGWAQWDWMANFRVWESNRKIFLWPENWISPELRDDKSELFLDLENTLQQDMLTDAAVEQATDGYLEALDDIAHVEVMTAYYDTKAHVEHVFARTRGGSPAVYYHRQFEQERAWTPWEKVPLDITGEQLLAFSRNSRLTLAWPEFTKEPRDDEDPPDVPDPDSLSGGQSTQKPDQRWKVQLAMSEFTDGRWREKRVSDTALYTGWFAHQSLPDQTEFTMLVWSLGANQAISCFENGSFLGSFALTGCKGLPEAHQGGSMPSWLFPRFAHTDLDSGRFMEHVAEQGGELAIQQMAGQTPQRIFDRTPAGLFEVTYPLQMTILDWIVLFIQLWAAQYANRGTQDRRMPLPLGTLLPYFFGDYARDYVLVPGFYPHTRRHPDREQGEDAGLAYDLAYAKAQQEIDARKKTVSNTLRLVEDIIALVTKYLVKHQTDPSVPLADLVKQAMQDPDYLAILDELRAYWRLRYGLQVRNFYHPLACLFRQRLNGGGIPALLERSLQLTDTGFDFAATYQPSALVIQPYPRENVDFELGGAYSSYNWELFFHLPFDIAMRLGQDQQFEEAQNWFHYIFNPVGAGSAPAPRRFWVTKPFYEKTATNYLAERIDIVMNTIAGDPSASTISDLAFAVSQWRENPFKPDVVARSRPVAYQMAIVLNYVKNLVDWGDNLFRRFTRESVNQATQLYVLASTLLGPKPRIVPPAVPMPDMTYNQLRGEIDIFSNALLDLETLVPDPNVPPHQDAELPPPPTTLTSLYFCIPPNEKLLETWDLVADRLFKIRNCQNIDGVAASLSLFSPPIDPGALVRAAAAGLDVSAFLAGLGAPLPHYRFTTMTAKATELTQHVAALGAGLLSALEKKDSETLGRLRDQQEIAVLNAMRAVKLATIEEAHGAIEALNRAQDVIQERIDFFSSQDYMNTWEITAAGLNAASLQGEEAVALGYALAGGLKLIPTFMAGGAGFGGSPTVTVSTGGERIGGAAETAVAVLSSLTRTADKSAGMAATQAGYQRRSDDWQFQLTLAERDLTQVRQQIANGQLHLDTLAEDLATHDLQTKNAQQLQKFMLTKYTRQELYTWIIGQASSVYYQAYKLAYDTAKKAERCYGYELAREDDFISFGYWNSQKKGLMAADALLHDIKRMELAYLDNNIREYELTKHVSLAQLDPGALLQLKSTGKVTVTVPEVAFDLDHPDHYLRRIKTVSTSLVCNAGPYTTVGMTLSLVANKYRKSTAPKQGAVTDKDRYAEDLGNDSRFAYNIGSISSIATSTAASDSGLFELSFHDERYLPFEGAGAISTWQIELPTAYPQFDHDTISDLILHIRYTARQGGSTFRTMTEKALGAILNETMLTAGRKGLYVAFSLRDSFPNEWWQLSETGSTTLTIDEQHLPYLVRSKEPAQKPVLKSLTWAAQVKGAPTSYPITISGTAATLNRDSTMKSLCVGTAGTTSFGTPLAISCNAANLIDLSVLVSYTIP</sequence>
<dbReference type="Pfam" id="PF18413">
    <property type="entry name" value="Neuraminidase"/>
    <property type="match status" value="1"/>
</dbReference>
<dbReference type="Proteomes" id="UP001500665">
    <property type="component" value="Unassembled WGS sequence"/>
</dbReference>
<comment type="caution">
    <text evidence="5">The sequence shown here is derived from an EMBL/GenBank/DDBJ whole genome shotgun (WGS) entry which is preliminary data.</text>
</comment>
<feature type="region of interest" description="Disordered" evidence="1">
    <location>
        <begin position="1646"/>
        <end position="1678"/>
    </location>
</feature>
<evidence type="ECO:0008006" key="7">
    <source>
        <dbReference type="Google" id="ProtNLM"/>
    </source>
</evidence>
<name>A0ABN1RC17_9ACTN</name>
<dbReference type="InterPro" id="IPR041079">
    <property type="entry name" value="Neuraminidase-like"/>
</dbReference>
<evidence type="ECO:0000259" key="3">
    <source>
        <dbReference type="Pfam" id="PF18413"/>
    </source>
</evidence>
<dbReference type="InterPro" id="IPR046839">
    <property type="entry name" value="ABC_toxin_N"/>
</dbReference>
<reference evidence="5 6" key="1">
    <citation type="journal article" date="2019" name="Int. J. Syst. Evol. Microbiol.">
        <title>The Global Catalogue of Microorganisms (GCM) 10K type strain sequencing project: providing services to taxonomists for standard genome sequencing and annotation.</title>
        <authorList>
            <consortium name="The Broad Institute Genomics Platform"/>
            <consortium name="The Broad Institute Genome Sequencing Center for Infectious Disease"/>
            <person name="Wu L."/>
            <person name="Ma J."/>
        </authorList>
    </citation>
    <scope>NUCLEOTIDE SEQUENCE [LARGE SCALE GENOMIC DNA]</scope>
    <source>
        <strain evidence="5 6">JCM 10696</strain>
    </source>
</reference>
<keyword evidence="6" id="KW-1185">Reference proteome</keyword>
<evidence type="ECO:0000313" key="5">
    <source>
        <dbReference type="EMBL" id="GAA0954667.1"/>
    </source>
</evidence>
<evidence type="ECO:0000256" key="1">
    <source>
        <dbReference type="SAM" id="MobiDB-lite"/>
    </source>
</evidence>
<dbReference type="InterPro" id="IPR040840">
    <property type="entry name" value="TcA_TcB_BD"/>
</dbReference>
<feature type="compositionally biased region" description="Acidic residues" evidence="1">
    <location>
        <begin position="1653"/>
        <end position="1662"/>
    </location>
</feature>
<gene>
    <name evidence="5" type="ORF">GCM10009550_38210</name>
</gene>
<feature type="domain" description="Tc toxin complex TcA C-terminal TcB-binding" evidence="2">
    <location>
        <begin position="2526"/>
        <end position="2817"/>
    </location>
</feature>
<dbReference type="Pfam" id="PF18276">
    <property type="entry name" value="TcA_TcB_BD"/>
    <property type="match status" value="1"/>
</dbReference>
<dbReference type="EMBL" id="BAAAHH010000015">
    <property type="protein sequence ID" value="GAA0954667.1"/>
    <property type="molecule type" value="Genomic_DNA"/>
</dbReference>
<evidence type="ECO:0000313" key="6">
    <source>
        <dbReference type="Proteomes" id="UP001500665"/>
    </source>
</evidence>
<dbReference type="Pfam" id="PF20220">
    <property type="entry name" value="ABC_toxin_N"/>
    <property type="match status" value="1"/>
</dbReference>
<accession>A0ABN1RC17</accession>
<evidence type="ECO:0000259" key="4">
    <source>
        <dbReference type="Pfam" id="PF20220"/>
    </source>
</evidence>
<proteinExistence type="predicted"/>
<feature type="domain" description="Neuraminidase-like" evidence="3">
    <location>
        <begin position="1578"/>
        <end position="1703"/>
    </location>
</feature>
<evidence type="ECO:0000259" key="2">
    <source>
        <dbReference type="Pfam" id="PF18276"/>
    </source>
</evidence>